<evidence type="ECO:0000313" key="1">
    <source>
        <dbReference type="EMBL" id="MFD1430499.1"/>
    </source>
</evidence>
<comment type="caution">
    <text evidence="1">The sequence shown here is derived from an EMBL/GenBank/DDBJ whole genome shotgun (WGS) entry which is preliminary data.</text>
</comment>
<dbReference type="InterPro" id="IPR021247">
    <property type="entry name" value="DUF2785"/>
</dbReference>
<organism evidence="1 2">
    <name type="scientific">Lacticaseibacillus mingshuiensis</name>
    <dbReference type="NCBI Taxonomy" id="2799574"/>
    <lineage>
        <taxon>Bacteria</taxon>
        <taxon>Bacillati</taxon>
        <taxon>Bacillota</taxon>
        <taxon>Bacilli</taxon>
        <taxon>Lactobacillales</taxon>
        <taxon>Lactobacillaceae</taxon>
        <taxon>Lacticaseibacillus</taxon>
    </lineage>
</organism>
<protein>
    <submittedName>
        <fullName evidence="1">DUF2785 domain-containing protein</fullName>
    </submittedName>
</protein>
<dbReference type="EMBL" id="JBHTOC010000013">
    <property type="protein sequence ID" value="MFD1430499.1"/>
    <property type="molecule type" value="Genomic_DNA"/>
</dbReference>
<sequence length="325" mass="37050">MATEQEAVQTVKDAMQTLRKQLLDGKVFKHLPDALGEIYNARPAFQETPITTPDDDMRALARISSISKRIKGSNDPKISDEELSFLMDHLASLSPAVRDKGVFFLMGDLFQADAFTVAQIDWLATYLQQPDVLFAHILEPQNDAVFLRSFAVMLLSGLVYADSRYHVLSAEAYEALTLNFATYIILERDGRGYVDPQGWAHAYTHIGNLADELSQVKALSRGHKLFLMATVLEGWQRMDDALVFGEDQRIAGYLTNLAVKHQFYAESLVMCLTSWQKRVTTMRPRESEAFWNRWYNRSRLLEALIIRSDMPKGVIDYLQKIIDVY</sequence>
<accession>A0ABW4CI64</accession>
<evidence type="ECO:0000313" key="2">
    <source>
        <dbReference type="Proteomes" id="UP001597196"/>
    </source>
</evidence>
<dbReference type="Proteomes" id="UP001597196">
    <property type="component" value="Unassembled WGS sequence"/>
</dbReference>
<keyword evidence="2" id="KW-1185">Reference proteome</keyword>
<dbReference type="Pfam" id="PF10978">
    <property type="entry name" value="DUF2785"/>
    <property type="match status" value="1"/>
</dbReference>
<proteinExistence type="predicted"/>
<gene>
    <name evidence="1" type="ORF">ACFQ4P_09595</name>
</gene>
<reference evidence="2" key="1">
    <citation type="journal article" date="2019" name="Int. J. Syst. Evol. Microbiol.">
        <title>The Global Catalogue of Microorganisms (GCM) 10K type strain sequencing project: providing services to taxonomists for standard genome sequencing and annotation.</title>
        <authorList>
            <consortium name="The Broad Institute Genomics Platform"/>
            <consortium name="The Broad Institute Genome Sequencing Center for Infectious Disease"/>
            <person name="Wu L."/>
            <person name="Ma J."/>
        </authorList>
    </citation>
    <scope>NUCLEOTIDE SEQUENCE [LARGE SCALE GENOMIC DNA]</scope>
    <source>
        <strain evidence="2">CCM 8980</strain>
    </source>
</reference>
<dbReference type="RefSeq" id="WP_203627467.1">
    <property type="nucleotide sequence ID" value="NZ_BOLQ01000013.1"/>
</dbReference>
<name>A0ABW4CI64_9LACO</name>